<evidence type="ECO:0000259" key="2">
    <source>
        <dbReference type="Pfam" id="PF07786"/>
    </source>
</evidence>
<dbReference type="InterPro" id="IPR012429">
    <property type="entry name" value="HGSNAT_cat"/>
</dbReference>
<dbReference type="PANTHER" id="PTHR40407">
    <property type="entry name" value="MEMBRANE PROTEIN-LIKE PROTEIN"/>
    <property type="match status" value="1"/>
</dbReference>
<dbReference type="EMBL" id="JAERRB010000012">
    <property type="protein sequence ID" value="MBL0744683.1"/>
    <property type="molecule type" value="Genomic_DNA"/>
</dbReference>
<dbReference type="PANTHER" id="PTHR40407:SF1">
    <property type="entry name" value="HEPARAN-ALPHA-GLUCOSAMINIDE N-ACETYLTRANSFERASE CATALYTIC DOMAIN-CONTAINING PROTEIN"/>
    <property type="match status" value="1"/>
</dbReference>
<dbReference type="RefSeq" id="WP_202014478.1">
    <property type="nucleotide sequence ID" value="NZ_JAERRB010000012.1"/>
</dbReference>
<dbReference type="Proteomes" id="UP000613030">
    <property type="component" value="Unassembled WGS sequence"/>
</dbReference>
<evidence type="ECO:0000256" key="1">
    <source>
        <dbReference type="SAM" id="Phobius"/>
    </source>
</evidence>
<feature type="transmembrane region" description="Helical" evidence="1">
    <location>
        <begin position="119"/>
        <end position="140"/>
    </location>
</feature>
<feature type="transmembrane region" description="Helical" evidence="1">
    <location>
        <begin position="189"/>
        <end position="212"/>
    </location>
</feature>
<keyword evidence="1" id="KW-0812">Transmembrane</keyword>
<dbReference type="Pfam" id="PF07786">
    <property type="entry name" value="HGSNAT_cat"/>
    <property type="match status" value="1"/>
</dbReference>
<evidence type="ECO:0000313" key="3">
    <source>
        <dbReference type="EMBL" id="MBL0744683.1"/>
    </source>
</evidence>
<feature type="transmembrane region" description="Helical" evidence="1">
    <location>
        <begin position="271"/>
        <end position="288"/>
    </location>
</feature>
<feature type="domain" description="Heparan-alpha-glucosaminide N-acetyltransferase catalytic" evidence="2">
    <location>
        <begin position="14"/>
        <end position="219"/>
    </location>
</feature>
<feature type="transmembrane region" description="Helical" evidence="1">
    <location>
        <begin position="221"/>
        <end position="243"/>
    </location>
</feature>
<reference evidence="3 4" key="1">
    <citation type="submission" date="2021-01" db="EMBL/GenBank/DDBJ databases">
        <title>Chryseolinea sp. Jin1 Genome sequencing and assembly.</title>
        <authorList>
            <person name="Kim I."/>
        </authorList>
    </citation>
    <scope>NUCLEOTIDE SEQUENCE [LARGE SCALE GENOMIC DNA]</scope>
    <source>
        <strain evidence="3 4">Jin1</strain>
    </source>
</reference>
<protein>
    <submittedName>
        <fullName evidence="3">DUF1624 domain-containing protein</fullName>
    </submittedName>
</protein>
<keyword evidence="1" id="KW-0472">Membrane</keyword>
<feature type="transmembrane region" description="Helical" evidence="1">
    <location>
        <begin position="60"/>
        <end position="80"/>
    </location>
</feature>
<feature type="transmembrane region" description="Helical" evidence="1">
    <location>
        <begin position="308"/>
        <end position="331"/>
    </location>
</feature>
<accession>A0ABS1KZI3</accession>
<comment type="caution">
    <text evidence="3">The sequence shown here is derived from an EMBL/GenBank/DDBJ whole genome shotgun (WGS) entry which is preliminary data.</text>
</comment>
<organism evidence="3 4">
    <name type="scientific">Chryseolinea lacunae</name>
    <dbReference type="NCBI Taxonomy" id="2801331"/>
    <lineage>
        <taxon>Bacteria</taxon>
        <taxon>Pseudomonadati</taxon>
        <taxon>Bacteroidota</taxon>
        <taxon>Cytophagia</taxon>
        <taxon>Cytophagales</taxon>
        <taxon>Fulvivirgaceae</taxon>
        <taxon>Chryseolinea</taxon>
    </lineage>
</organism>
<feature type="transmembrane region" description="Helical" evidence="1">
    <location>
        <begin position="351"/>
        <end position="370"/>
    </location>
</feature>
<sequence>MTESIEGSWNNKSRLESIDIVRGLIMIIMALDHVRDFFSYTAFRPDDVTQTSVLLFFTRWITHLCAPTFIFLSGVSIYLYSKKGVDLKKTSVFLFTRGLWLIAVEILVVSFILTQGYELTLLAVIWAIGCSMILLAALVWLPRWLQIILSLTMIVGHDALPTIEKVSPENMLFAFLHNGPFFIGEPPILVAYAIVPWVGVMLLGYVVGQWFFYPSQTRDSLLLRTGIFALVLFFALRFVNLYADPLPWSVQERGGVFTVLSFLKVSKSPPSLLFLSVTLGIACILLAYAERISASAKKVLIVYGRVPLFYFVAHLAIISATSFLWTSLSFGKGVNLSFISAKDWPAEYDPNLWRAYFVWVLLVAALYFPCRWYGNYKAKSKAWWMTYL</sequence>
<keyword evidence="1" id="KW-1133">Transmembrane helix</keyword>
<feature type="transmembrane region" description="Helical" evidence="1">
    <location>
        <begin position="92"/>
        <end position="113"/>
    </location>
</feature>
<proteinExistence type="predicted"/>
<gene>
    <name evidence="3" type="ORF">JI741_25850</name>
</gene>
<evidence type="ECO:0000313" key="4">
    <source>
        <dbReference type="Proteomes" id="UP000613030"/>
    </source>
</evidence>
<keyword evidence="4" id="KW-1185">Reference proteome</keyword>
<name>A0ABS1KZI3_9BACT</name>